<proteinExistence type="predicted"/>
<dbReference type="KEGG" id="pmet:G4Y79_01480"/>
<dbReference type="Proteomes" id="UP000594468">
    <property type="component" value="Chromosome"/>
</dbReference>
<evidence type="ECO:0000313" key="2">
    <source>
        <dbReference type="Proteomes" id="UP000594468"/>
    </source>
</evidence>
<name>A0A7S8E9Y8_9CHLR</name>
<sequence>MMPQTFDLNGSILQSALSEQPALSLDFYSYGCVLRKREGETVTEYPVDPQQVAMVLAAKVGFDTGLLDGDTLMVRQDGVKRTVVGFRKRCKTGIWLDGSDTAMRVPLPDLLMIRTTTDNNTPQYQVYAVKGRPTSLDAKLFRCPLPNVFNSASICWGTVQRVSDDALSSGSLVVDWSMLLGSPFGDHACSGKSASFPQDIRKMLIELEGRKARVYPRRDLISADKTLAQAIGDKS</sequence>
<dbReference type="EMBL" id="CP062983">
    <property type="protein sequence ID" value="QPC83075.1"/>
    <property type="molecule type" value="Genomic_DNA"/>
</dbReference>
<gene>
    <name evidence="1" type="ORF">G4Y79_01480</name>
</gene>
<organism evidence="1 2">
    <name type="scientific">Phototrophicus methaneseepsis</name>
    <dbReference type="NCBI Taxonomy" id="2710758"/>
    <lineage>
        <taxon>Bacteria</taxon>
        <taxon>Bacillati</taxon>
        <taxon>Chloroflexota</taxon>
        <taxon>Candidatus Thermofontia</taxon>
        <taxon>Phototrophicales</taxon>
        <taxon>Phototrophicaceae</taxon>
        <taxon>Phototrophicus</taxon>
    </lineage>
</organism>
<dbReference type="Pfam" id="PF14460">
    <property type="entry name" value="Prok-E2_D"/>
    <property type="match status" value="1"/>
</dbReference>
<accession>A0A7S8E9Y8</accession>
<dbReference type="InterPro" id="IPR032787">
    <property type="entry name" value="Prok-E2_D"/>
</dbReference>
<evidence type="ECO:0000313" key="1">
    <source>
        <dbReference type="EMBL" id="QPC83075.1"/>
    </source>
</evidence>
<dbReference type="RefSeq" id="WP_195171144.1">
    <property type="nucleotide sequence ID" value="NZ_CP062983.1"/>
</dbReference>
<protein>
    <submittedName>
        <fullName evidence="1">Uncharacterized protein</fullName>
    </submittedName>
</protein>
<dbReference type="AlphaFoldDB" id="A0A7S8E9Y8"/>
<reference evidence="1 2" key="1">
    <citation type="submission" date="2020-02" db="EMBL/GenBank/DDBJ databases">
        <authorList>
            <person name="Zheng R.K."/>
            <person name="Sun C.M."/>
        </authorList>
    </citation>
    <scope>NUCLEOTIDE SEQUENCE [LARGE SCALE GENOMIC DNA]</scope>
    <source>
        <strain evidence="2">rifampicinis</strain>
    </source>
</reference>
<keyword evidence="2" id="KW-1185">Reference proteome</keyword>